<dbReference type="OrthoDB" id="4898829at2759"/>
<accession>A0A2K0U5A0</accession>
<sequence length="391" mass="43984">MSILTPFTTQDIQNIAAILRMPLPSLSKMLPFSATAAPAAPERRPVVPKELPTLRICFPLKIQRGGNSWWEYEEFQVQFRDRMMWRQVFRLDRPDSHDVSLNKAFGDGSSRGESSNAVDDDAAFKSRWSSETSDTSFGVDRYLSGESTFSKTSSQRLKQLMTRMLSATSSRSGKSREVSQSFTSSPSSKRCTELRPEPLNLPSRQMQSPDNKVTGDDTQRHRDDALRSLEGKSQAENIMSFSTFRSMFHAQKIQGENVLSPVSRTVPSLLPQATPPDQRVIGLSSEEWDSLKCDIYQGLKGDTGGIFPPYTKGQKVMAMPVQQVESLLFRVQTPPPGGGMQRAGLKAALESIEASNWKDIIFVSYKDTPEVMKWWRTTREPRVLRWGGDML</sequence>
<organism evidence="2 3">
    <name type="scientific">Trichoderma harzianum</name>
    <name type="common">Hypocrea lixii</name>
    <dbReference type="NCBI Taxonomy" id="5544"/>
    <lineage>
        <taxon>Eukaryota</taxon>
        <taxon>Fungi</taxon>
        <taxon>Dikarya</taxon>
        <taxon>Ascomycota</taxon>
        <taxon>Pezizomycotina</taxon>
        <taxon>Sordariomycetes</taxon>
        <taxon>Hypocreomycetidae</taxon>
        <taxon>Hypocreales</taxon>
        <taxon>Hypocreaceae</taxon>
        <taxon>Trichoderma</taxon>
    </lineage>
</organism>
<comment type="caution">
    <text evidence="2">The sequence shown here is derived from an EMBL/GenBank/DDBJ whole genome shotgun (WGS) entry which is preliminary data.</text>
</comment>
<feature type="region of interest" description="Disordered" evidence="1">
    <location>
        <begin position="100"/>
        <end position="121"/>
    </location>
</feature>
<evidence type="ECO:0000256" key="1">
    <source>
        <dbReference type="SAM" id="MobiDB-lite"/>
    </source>
</evidence>
<feature type="compositionally biased region" description="Polar residues" evidence="1">
    <location>
        <begin position="165"/>
        <end position="189"/>
    </location>
</feature>
<feature type="region of interest" description="Disordered" evidence="1">
    <location>
        <begin position="163"/>
        <end position="223"/>
    </location>
</feature>
<proteinExistence type="predicted"/>
<dbReference type="AlphaFoldDB" id="A0A2K0U5A0"/>
<dbReference type="EMBL" id="MTYI01000089">
    <property type="protein sequence ID" value="PNP52924.1"/>
    <property type="molecule type" value="Genomic_DNA"/>
</dbReference>
<feature type="compositionally biased region" description="Basic and acidic residues" evidence="1">
    <location>
        <begin position="213"/>
        <end position="223"/>
    </location>
</feature>
<name>A0A2K0U5A0_TRIHA</name>
<evidence type="ECO:0000313" key="3">
    <source>
        <dbReference type="Proteomes" id="UP000236290"/>
    </source>
</evidence>
<protein>
    <submittedName>
        <fullName evidence="2">Uncharacterized protein</fullName>
    </submittedName>
</protein>
<feature type="compositionally biased region" description="Polar residues" evidence="1">
    <location>
        <begin position="202"/>
        <end position="211"/>
    </location>
</feature>
<gene>
    <name evidence="2" type="ORF">THARTR1_06439</name>
</gene>
<dbReference type="Proteomes" id="UP000236290">
    <property type="component" value="Unassembled WGS sequence"/>
</dbReference>
<reference evidence="2 3" key="1">
    <citation type="submission" date="2017-02" db="EMBL/GenBank/DDBJ databases">
        <title>Genomes of Trichoderma spp. with biocontrol activity.</title>
        <authorList>
            <person name="Gardiner D."/>
            <person name="Kazan K."/>
            <person name="Vos C."/>
            <person name="Harvey P."/>
        </authorList>
    </citation>
    <scope>NUCLEOTIDE SEQUENCE [LARGE SCALE GENOMIC DNA]</scope>
    <source>
        <strain evidence="2 3">Tr1</strain>
    </source>
</reference>
<evidence type="ECO:0000313" key="2">
    <source>
        <dbReference type="EMBL" id="PNP52924.1"/>
    </source>
</evidence>